<dbReference type="AlphaFoldDB" id="A0A7G6WU63"/>
<evidence type="ECO:0000313" key="3">
    <source>
        <dbReference type="Proteomes" id="UP000515563"/>
    </source>
</evidence>
<gene>
    <name evidence="2" type="ORF">F1D05_05910</name>
</gene>
<evidence type="ECO:0008006" key="4">
    <source>
        <dbReference type="Google" id="ProtNLM"/>
    </source>
</evidence>
<dbReference type="EMBL" id="CP043661">
    <property type="protein sequence ID" value="QNE17528.1"/>
    <property type="molecule type" value="Genomic_DNA"/>
</dbReference>
<keyword evidence="1" id="KW-0732">Signal</keyword>
<organism evidence="2 3">
    <name type="scientific">Kribbella qitaiheensis</name>
    <dbReference type="NCBI Taxonomy" id="1544730"/>
    <lineage>
        <taxon>Bacteria</taxon>
        <taxon>Bacillati</taxon>
        <taxon>Actinomycetota</taxon>
        <taxon>Actinomycetes</taxon>
        <taxon>Propionibacteriales</taxon>
        <taxon>Kribbellaceae</taxon>
        <taxon>Kribbella</taxon>
    </lineage>
</organism>
<reference evidence="2 3" key="2">
    <citation type="journal article" date="2020" name="Microbiol. Resour. Announc.">
        <title>Antarctic desert soil bacteria exhibit high novel natural product potential, evaluated through long-read genome sequencing and comparative genomics.</title>
        <authorList>
            <person name="Benaud N."/>
            <person name="Edwards R.J."/>
            <person name="Amos T.G."/>
            <person name="D'Agostino P.M."/>
            <person name="Gutierrez-Chavez C."/>
            <person name="Montgomery K."/>
            <person name="Nicetic I."/>
            <person name="Ferrari B.C."/>
        </authorList>
    </citation>
    <scope>NUCLEOTIDE SEQUENCE [LARGE SCALE GENOMIC DNA]</scope>
    <source>
        <strain evidence="2 3">SPB151</strain>
    </source>
</reference>
<feature type="signal peptide" evidence="1">
    <location>
        <begin position="1"/>
        <end position="25"/>
    </location>
</feature>
<evidence type="ECO:0000256" key="1">
    <source>
        <dbReference type="SAM" id="SignalP"/>
    </source>
</evidence>
<evidence type="ECO:0000313" key="2">
    <source>
        <dbReference type="EMBL" id="QNE17528.1"/>
    </source>
</evidence>
<keyword evidence="3" id="KW-1185">Reference proteome</keyword>
<dbReference type="RefSeq" id="WP_185446355.1">
    <property type="nucleotide sequence ID" value="NZ_CP043661.1"/>
</dbReference>
<dbReference type="Proteomes" id="UP000515563">
    <property type="component" value="Chromosome"/>
</dbReference>
<protein>
    <recommendedName>
        <fullName evidence="4">DUF1036 domain-containing protein</fullName>
    </recommendedName>
</protein>
<reference evidence="3" key="1">
    <citation type="submission" date="2019-09" db="EMBL/GenBank/DDBJ databases">
        <title>Antimicrobial potential of Antarctic Bacteria.</title>
        <authorList>
            <person name="Benaud N."/>
            <person name="Edwards R.J."/>
            <person name="Ferrari B.C."/>
        </authorList>
    </citation>
    <scope>NUCLEOTIDE SEQUENCE [LARGE SCALE GENOMIC DNA]</scope>
    <source>
        <strain evidence="3">SPB151</strain>
    </source>
</reference>
<dbReference type="KEGG" id="kqi:F1D05_05910"/>
<feature type="chain" id="PRO_5028942029" description="DUF1036 domain-containing protein" evidence="1">
    <location>
        <begin position="26"/>
        <end position="141"/>
    </location>
</feature>
<proteinExistence type="predicted"/>
<sequence>MRMRYLPAAVALLTAPLVANTPAQATQADLSWSCGAITIKNTFDNDQTGGWWVVTTSMNCTPGAWPKRYSNEISDRPFTKYYLFDHTSYVSRGYDKTIIIDATPAKANKSACVEARAELYFPNRSLATEKSRNACFKTAAP</sequence>
<name>A0A7G6WU63_9ACTN</name>
<accession>A0A7G6WU63</accession>